<keyword evidence="1" id="KW-1133">Transmembrane helix</keyword>
<keyword evidence="1" id="KW-0472">Membrane</keyword>
<protein>
    <recommendedName>
        <fullName evidence="4">Transmembrane protein</fullName>
    </recommendedName>
</protein>
<reference evidence="2 3" key="1">
    <citation type="submission" date="2019-09" db="EMBL/GenBank/DDBJ databases">
        <authorList>
            <person name="Chandra G."/>
            <person name="Truman W A."/>
        </authorList>
    </citation>
    <scope>NUCLEOTIDE SEQUENCE [LARGE SCALE GENOMIC DNA]</scope>
    <source>
        <strain evidence="2">PS685</strain>
    </source>
</reference>
<name>A0A5E6YUS0_PSEFL</name>
<dbReference type="AlphaFoldDB" id="A0A5E6YUS0"/>
<organism evidence="2 3">
    <name type="scientific">Pseudomonas fluorescens</name>
    <dbReference type="NCBI Taxonomy" id="294"/>
    <lineage>
        <taxon>Bacteria</taxon>
        <taxon>Pseudomonadati</taxon>
        <taxon>Pseudomonadota</taxon>
        <taxon>Gammaproteobacteria</taxon>
        <taxon>Pseudomonadales</taxon>
        <taxon>Pseudomonadaceae</taxon>
        <taxon>Pseudomonas</taxon>
    </lineage>
</organism>
<gene>
    <name evidence="2" type="ORF">PS685_02385</name>
</gene>
<keyword evidence="1" id="KW-0812">Transmembrane</keyword>
<evidence type="ECO:0000313" key="2">
    <source>
        <dbReference type="EMBL" id="VVN57025.1"/>
    </source>
</evidence>
<proteinExistence type="predicted"/>
<evidence type="ECO:0000256" key="1">
    <source>
        <dbReference type="SAM" id="Phobius"/>
    </source>
</evidence>
<feature type="transmembrane region" description="Helical" evidence="1">
    <location>
        <begin position="7"/>
        <end position="32"/>
    </location>
</feature>
<evidence type="ECO:0000313" key="3">
    <source>
        <dbReference type="Proteomes" id="UP000326437"/>
    </source>
</evidence>
<accession>A0A5E6YUS0</accession>
<evidence type="ECO:0008006" key="4">
    <source>
        <dbReference type="Google" id="ProtNLM"/>
    </source>
</evidence>
<sequence>MRAMYMTVIVVMVMGVAMIMIVVAVGAMNVGLLGHCSITLE</sequence>
<dbReference type="Proteomes" id="UP000326437">
    <property type="component" value="Unassembled WGS sequence"/>
</dbReference>
<dbReference type="EMBL" id="CABVHO010000022">
    <property type="protein sequence ID" value="VVN57025.1"/>
    <property type="molecule type" value="Genomic_DNA"/>
</dbReference>